<feature type="domain" description="NACHT" evidence="8">
    <location>
        <begin position="318"/>
        <end position="439"/>
    </location>
</feature>
<feature type="compositionally biased region" description="Basic and acidic residues" evidence="7">
    <location>
        <begin position="142"/>
        <end position="152"/>
    </location>
</feature>
<keyword evidence="2" id="KW-0479">Metal-binding</keyword>
<keyword evidence="3" id="KW-0255">Endonuclease</keyword>
<keyword evidence="4" id="KW-0378">Hydrolase</keyword>
<dbReference type="InterPro" id="IPR007111">
    <property type="entry name" value="NACHT_NTPase"/>
</dbReference>
<dbReference type="KEGG" id="hazt:108667062"/>
<dbReference type="Gene3D" id="3.40.50.300">
    <property type="entry name" value="P-loop containing nucleotide triphosphate hydrolases"/>
    <property type="match status" value="1"/>
</dbReference>
<dbReference type="InterPro" id="IPR027417">
    <property type="entry name" value="P-loop_NTPase"/>
</dbReference>
<reference evidence="10" key="1">
    <citation type="submission" date="2025-08" db="UniProtKB">
        <authorList>
            <consortium name="RefSeq"/>
        </authorList>
    </citation>
    <scope>IDENTIFICATION</scope>
    <source>
        <tissue evidence="10">Whole organism</tissue>
    </source>
</reference>
<dbReference type="SUPFAM" id="SSF52540">
    <property type="entry name" value="P-loop containing nucleoside triphosphate hydrolases"/>
    <property type="match status" value="1"/>
</dbReference>
<protein>
    <submittedName>
        <fullName evidence="10">Uncharacterized protein LOC108667062</fullName>
    </submittedName>
</protein>
<evidence type="ECO:0000256" key="1">
    <source>
        <dbReference type="ARBA" id="ARBA00022722"/>
    </source>
</evidence>
<evidence type="ECO:0000256" key="6">
    <source>
        <dbReference type="ARBA" id="ARBA00023118"/>
    </source>
</evidence>
<dbReference type="Pfam" id="PF05729">
    <property type="entry name" value="NACHT"/>
    <property type="match status" value="1"/>
</dbReference>
<feature type="region of interest" description="Disordered" evidence="7">
    <location>
        <begin position="113"/>
        <end position="152"/>
    </location>
</feature>
<organism evidence="9 10">
    <name type="scientific">Hyalella azteca</name>
    <name type="common">Amphipod</name>
    <dbReference type="NCBI Taxonomy" id="294128"/>
    <lineage>
        <taxon>Eukaryota</taxon>
        <taxon>Metazoa</taxon>
        <taxon>Ecdysozoa</taxon>
        <taxon>Arthropoda</taxon>
        <taxon>Crustacea</taxon>
        <taxon>Multicrustacea</taxon>
        <taxon>Malacostraca</taxon>
        <taxon>Eumalacostraca</taxon>
        <taxon>Peracarida</taxon>
        <taxon>Amphipoda</taxon>
        <taxon>Senticaudata</taxon>
        <taxon>Talitrida</taxon>
        <taxon>Talitroidea</taxon>
        <taxon>Hyalellidae</taxon>
        <taxon>Hyalella</taxon>
    </lineage>
</organism>
<keyword evidence="1" id="KW-0540">Nuclease</keyword>
<evidence type="ECO:0000256" key="7">
    <source>
        <dbReference type="SAM" id="MobiDB-lite"/>
    </source>
</evidence>
<keyword evidence="5" id="KW-0460">Magnesium</keyword>
<proteinExistence type="predicted"/>
<dbReference type="PANTHER" id="PTHR46312">
    <property type="entry name" value="NACHT DOMAIN-CONTAINING PROTEIN"/>
    <property type="match status" value="1"/>
</dbReference>
<feature type="compositionally biased region" description="Basic and acidic residues" evidence="7">
    <location>
        <begin position="113"/>
        <end position="124"/>
    </location>
</feature>
<evidence type="ECO:0000256" key="5">
    <source>
        <dbReference type="ARBA" id="ARBA00022842"/>
    </source>
</evidence>
<keyword evidence="9" id="KW-1185">Reference proteome</keyword>
<dbReference type="CDD" id="cd09725">
    <property type="entry name" value="Cas2_I_II_III"/>
    <property type="match status" value="1"/>
</dbReference>
<gene>
    <name evidence="10" type="primary">LOC108667062</name>
</gene>
<name>A0A8B7N8G0_HYAAZ</name>
<dbReference type="AlphaFoldDB" id="A0A8B7N8G0"/>
<evidence type="ECO:0000313" key="10">
    <source>
        <dbReference type="RefSeq" id="XP_018009533.1"/>
    </source>
</evidence>
<evidence type="ECO:0000256" key="3">
    <source>
        <dbReference type="ARBA" id="ARBA00022759"/>
    </source>
</evidence>
<evidence type="ECO:0000256" key="2">
    <source>
        <dbReference type="ARBA" id="ARBA00022723"/>
    </source>
</evidence>
<evidence type="ECO:0000313" key="9">
    <source>
        <dbReference type="Proteomes" id="UP000694843"/>
    </source>
</evidence>
<dbReference type="PANTHER" id="PTHR46312:SF2">
    <property type="entry name" value="NUCLEOTIDE-BINDING OLIGOMERIZATION DOMAIN-CONTAINING PROTEIN 2-LIKE"/>
    <property type="match status" value="1"/>
</dbReference>
<evidence type="ECO:0000256" key="4">
    <source>
        <dbReference type="ARBA" id="ARBA00022801"/>
    </source>
</evidence>
<dbReference type="GO" id="GO:0004521">
    <property type="term" value="F:RNA endonuclease activity"/>
    <property type="evidence" value="ECO:0007669"/>
    <property type="project" value="InterPro"/>
</dbReference>
<dbReference type="GeneID" id="108667062"/>
<dbReference type="PROSITE" id="PS50837">
    <property type="entry name" value="NACHT"/>
    <property type="match status" value="1"/>
</dbReference>
<dbReference type="InterPro" id="IPR021127">
    <property type="entry name" value="CRISPR_associated_Cas2"/>
</dbReference>
<evidence type="ECO:0000259" key="8">
    <source>
        <dbReference type="PROSITE" id="PS50837"/>
    </source>
</evidence>
<dbReference type="Proteomes" id="UP000694843">
    <property type="component" value="Unplaced"/>
</dbReference>
<accession>A0A8B7N8G0</accession>
<keyword evidence="6" id="KW-0051">Antiviral defense</keyword>
<dbReference type="GO" id="GO:0043571">
    <property type="term" value="P:maintenance of CRISPR repeat elements"/>
    <property type="evidence" value="ECO:0007669"/>
    <property type="project" value="InterPro"/>
</dbReference>
<sequence>MAGQSVPASSMPAGERMTDENYAIYRNVVGVLYVAPKVIRFVVSKECVDKKSDESYKKYMERLKGREITENEWKRDEWLISRDLSHPDNLDITGLFCLLEKLSRLHDECWRSEKLSNSKNKSEEGGGGVVTATASMGGGGRQPDKNEELPPADRKCQLEKLSPLDKNDEAREFQKLLNKLRKVKDLRNKIMHEFEVTLTPQKFSDLKTALLELIEEAERVYSLPQSEVENQKKNVHDDFERLQTLDKKSIYYWCMILNMSGKLAVKNLWITKLSEETLPLLNSNVQRQEVFHALDVMVREGPKGQVQPYPEIFNAPEKAIIISGVAGAGKTTLLKNIVLQFFELKEGNADYLRQFDQLILFECRDRTTKTLADVIEQHFKALCRELEGKQNVLDALLLLHALFVIDGYDEVNQVSINVVGEIIEKTSSSNCRVLITTRPHSAKEKLKMLLATNDVNSTEFEIKPLTELDEQLEFLTRYEKSLDIKKGEMTESFKTLKEDVRSLFTEPINLILFCDMHKHMPETISLWEKPGDVAKDILRLYKKLVTIKLANVTHRECEVMLDDLFVVIGSAALEFIRENIVTFSEEELRQVQRKCIPILNNTVECGSEIILSMVLKVNRPLSGIGHITYAFHHKSIQEMFAAEFVVQRILASNDSLNSILEAEPEEMRSLREVLQYALQGLSRCKPGLLKKRWPELKQALNDAGVVSAADWQECLRICPDVVQVAKLVATF</sequence>
<dbReference type="RefSeq" id="XP_018009533.1">
    <property type="nucleotide sequence ID" value="XM_018154044.2"/>
</dbReference>